<evidence type="ECO:0000256" key="4">
    <source>
        <dbReference type="ARBA" id="ARBA00051747"/>
    </source>
</evidence>
<dbReference type="PROSITE" id="PS01272">
    <property type="entry name" value="GCKR"/>
    <property type="match status" value="1"/>
</dbReference>
<evidence type="ECO:0000256" key="3">
    <source>
        <dbReference type="ARBA" id="ARBA00023277"/>
    </source>
</evidence>
<dbReference type="GO" id="GO:0097173">
    <property type="term" value="P:N-acetylmuramic acid catabolic process"/>
    <property type="evidence" value="ECO:0007669"/>
    <property type="project" value="UniProtKB-UniPathway"/>
</dbReference>
<keyword evidence="2 12" id="KW-0456">Lyase</keyword>
<feature type="active site" description="Proton donor" evidence="12">
    <location>
        <position position="84"/>
    </location>
</feature>
<dbReference type="NCBIfam" id="NF009222">
    <property type="entry name" value="PRK12570.1"/>
    <property type="match status" value="1"/>
</dbReference>
<evidence type="ECO:0000256" key="2">
    <source>
        <dbReference type="ARBA" id="ARBA00023239"/>
    </source>
</evidence>
<comment type="pathway">
    <text evidence="12">Amino-sugar metabolism; N-acetylmuramate degradation.</text>
</comment>
<organism evidence="14 15">
    <name type="scientific">Bacillus salacetis</name>
    <dbReference type="NCBI Taxonomy" id="2315464"/>
    <lineage>
        <taxon>Bacteria</taxon>
        <taxon>Bacillati</taxon>
        <taxon>Bacillota</taxon>
        <taxon>Bacilli</taxon>
        <taxon>Bacillales</taxon>
        <taxon>Bacillaceae</taxon>
        <taxon>Bacillus</taxon>
    </lineage>
</organism>
<feature type="domain" description="SIS" evidence="13">
    <location>
        <begin position="56"/>
        <end position="219"/>
    </location>
</feature>
<dbReference type="EMBL" id="QXIR01000011">
    <property type="protein sequence ID" value="RIW34231.1"/>
    <property type="molecule type" value="Genomic_DNA"/>
</dbReference>
<dbReference type="OrthoDB" id="9813395at2"/>
<protein>
    <recommendedName>
        <fullName evidence="9 12">N-acetylmuramic acid 6-phosphate etherase</fullName>
        <shortName evidence="12">MurNAc-6-P etherase</shortName>
        <ecNumber evidence="8 12">4.2.1.126</ecNumber>
    </recommendedName>
    <alternativeName>
        <fullName evidence="11 12">N-acetylmuramic acid 6-phosphate hydrolase</fullName>
    </alternativeName>
    <alternativeName>
        <fullName evidence="10 12">N-acetylmuramic acid 6-phosphate lyase</fullName>
    </alternativeName>
</protein>
<dbReference type="PANTHER" id="PTHR10088">
    <property type="entry name" value="GLUCOKINASE REGULATORY PROTEIN"/>
    <property type="match status" value="1"/>
</dbReference>
<dbReference type="InterPro" id="IPR046348">
    <property type="entry name" value="SIS_dom_sf"/>
</dbReference>
<dbReference type="Gene3D" id="1.10.8.1080">
    <property type="match status" value="1"/>
</dbReference>
<dbReference type="GO" id="GO:0016803">
    <property type="term" value="F:ether hydrolase activity"/>
    <property type="evidence" value="ECO:0007669"/>
    <property type="project" value="TreeGrafter"/>
</dbReference>
<dbReference type="EC" id="4.2.1.126" evidence="8 12"/>
<dbReference type="HAMAP" id="MF_00068">
    <property type="entry name" value="MurQ"/>
    <property type="match status" value="1"/>
</dbReference>
<evidence type="ECO:0000256" key="1">
    <source>
        <dbReference type="ARBA" id="ARBA00011738"/>
    </source>
</evidence>
<dbReference type="PROSITE" id="PS51464">
    <property type="entry name" value="SIS"/>
    <property type="match status" value="1"/>
</dbReference>
<dbReference type="SUPFAM" id="SSF53697">
    <property type="entry name" value="SIS domain"/>
    <property type="match status" value="1"/>
</dbReference>
<dbReference type="InterPro" id="IPR001347">
    <property type="entry name" value="SIS_dom"/>
</dbReference>
<evidence type="ECO:0000256" key="9">
    <source>
        <dbReference type="ARBA" id="ARBA00070061"/>
    </source>
</evidence>
<dbReference type="NCBIfam" id="NF003915">
    <property type="entry name" value="PRK05441.1"/>
    <property type="match status" value="1"/>
</dbReference>
<dbReference type="FunFam" id="1.10.8.1080:FF:000001">
    <property type="entry name" value="N-acetylmuramic acid 6-phosphate etherase"/>
    <property type="match status" value="1"/>
</dbReference>
<evidence type="ECO:0000256" key="6">
    <source>
        <dbReference type="ARBA" id="ARBA00060672"/>
    </source>
</evidence>
<dbReference type="InterPro" id="IPR040190">
    <property type="entry name" value="MURQ/GCKR"/>
</dbReference>
<dbReference type="GO" id="GO:0009254">
    <property type="term" value="P:peptidoglycan turnover"/>
    <property type="evidence" value="ECO:0007669"/>
    <property type="project" value="TreeGrafter"/>
</dbReference>
<evidence type="ECO:0000256" key="8">
    <source>
        <dbReference type="ARBA" id="ARBA00067056"/>
    </source>
</evidence>
<comment type="function">
    <text evidence="12">Specifically catalyzes the cleavage of the D-lactyl ether substituent of MurNAc 6-phosphate, producing GlcNAc 6-phosphate and D-lactate.</text>
</comment>
<name>A0A3A1QZ55_9BACI</name>
<dbReference type="UniPathway" id="UPA00342"/>
<dbReference type="Proteomes" id="UP000265801">
    <property type="component" value="Unassembled WGS sequence"/>
</dbReference>
<gene>
    <name evidence="12 14" type="primary">murQ</name>
    <name evidence="14" type="ORF">D3H55_09605</name>
</gene>
<evidence type="ECO:0000259" key="13">
    <source>
        <dbReference type="PROSITE" id="PS51464"/>
    </source>
</evidence>
<dbReference type="FunFam" id="3.40.50.10490:FF:000014">
    <property type="entry name" value="N-acetylmuramic acid 6-phosphate etherase"/>
    <property type="match status" value="1"/>
</dbReference>
<comment type="subunit">
    <text evidence="1 12">Homodimer.</text>
</comment>
<comment type="pathway">
    <text evidence="6">Cell wall biogenesis.</text>
</comment>
<dbReference type="RefSeq" id="WP_119546698.1">
    <property type="nucleotide sequence ID" value="NZ_QXIR01000011.1"/>
</dbReference>
<dbReference type="GO" id="GO:0097367">
    <property type="term" value="F:carbohydrate derivative binding"/>
    <property type="evidence" value="ECO:0007669"/>
    <property type="project" value="InterPro"/>
</dbReference>
<evidence type="ECO:0000256" key="5">
    <source>
        <dbReference type="ARBA" id="ARBA00060595"/>
    </source>
</evidence>
<dbReference type="GO" id="GO:0046348">
    <property type="term" value="P:amino sugar catabolic process"/>
    <property type="evidence" value="ECO:0007669"/>
    <property type="project" value="InterPro"/>
</dbReference>
<evidence type="ECO:0000256" key="12">
    <source>
        <dbReference type="HAMAP-Rule" id="MF_00068"/>
    </source>
</evidence>
<dbReference type="InterPro" id="IPR005488">
    <property type="entry name" value="Etherase_MurQ"/>
</dbReference>
<evidence type="ECO:0000256" key="10">
    <source>
        <dbReference type="ARBA" id="ARBA00077905"/>
    </source>
</evidence>
<reference evidence="14 15" key="1">
    <citation type="submission" date="2018-09" db="EMBL/GenBank/DDBJ databases">
        <title>Bacillus saliacetes sp. nov., isolated from Thai shrimp paste (Ka-pi).</title>
        <authorList>
            <person name="Daroonpunt R."/>
            <person name="Tanasupawat S."/>
            <person name="Yiamsombut S."/>
        </authorList>
    </citation>
    <scope>NUCLEOTIDE SEQUENCE [LARGE SCALE GENOMIC DNA]</scope>
    <source>
        <strain evidence="14 15">SKP7-4</strain>
    </source>
</reference>
<proteinExistence type="inferred from homology"/>
<dbReference type="Pfam" id="PF20741">
    <property type="entry name" value="GKRP-like_C"/>
    <property type="match status" value="1"/>
</dbReference>
<accession>A0A3A1QZ55</accession>
<comment type="miscellaneous">
    <text evidence="12">A lyase-type mechanism (elimination/hydration) is suggested for the cleavage of the lactyl ether bond of MurNAc 6-phosphate, with the formation of an alpha,beta-unsaturated aldehyde intermediate with (E)-stereochemistry, followed by the syn addition of water to give product.</text>
</comment>
<dbReference type="GO" id="GO:0016835">
    <property type="term" value="F:carbon-oxygen lyase activity"/>
    <property type="evidence" value="ECO:0007669"/>
    <property type="project" value="UniProtKB-UniRule"/>
</dbReference>
<dbReference type="Pfam" id="PF22645">
    <property type="entry name" value="GKRP_SIS_N"/>
    <property type="match status" value="1"/>
</dbReference>
<evidence type="ECO:0000313" key="14">
    <source>
        <dbReference type="EMBL" id="RIW34231.1"/>
    </source>
</evidence>
<dbReference type="AlphaFoldDB" id="A0A3A1QZ55"/>
<keyword evidence="15" id="KW-1185">Reference proteome</keyword>
<dbReference type="InterPro" id="IPR005486">
    <property type="entry name" value="Glucokinase_regulatory_CS"/>
</dbReference>
<dbReference type="PANTHER" id="PTHR10088:SF4">
    <property type="entry name" value="GLUCOKINASE REGULATORY PROTEIN"/>
    <property type="match status" value="1"/>
</dbReference>
<dbReference type="CDD" id="cd05007">
    <property type="entry name" value="SIS_Etherase"/>
    <property type="match status" value="1"/>
</dbReference>
<feature type="active site" evidence="12">
    <location>
        <position position="115"/>
    </location>
</feature>
<evidence type="ECO:0000256" key="11">
    <source>
        <dbReference type="ARBA" id="ARBA00084049"/>
    </source>
</evidence>
<sequence>MNNISTLTTEKRNINSKNIDSMQTDEILQMINREDMTVAKSVQKVLPEIESTVSAVCNSLKQGGKLFYVGAGTSGRIGILDAVECPPTFSTPPDLIQAVMAGGINAIEKAVEGAEDDEQLAIIDLEEREVTDLDVVVGIAASGRTPYVMGALKYAKSIGATTVSLSSNKNSDISKIADINIEVITGPEVLTGSTRMKAATAHKLILNMITTTSMIKIGKVYENLMVDVKVSNHKLKERAKNIISTITGVHYKVAEEILEKTNYEVKPAIVMIKTGVTLQAAKEYIKQANGFVRKAIQFALNEGKNNIPL</sequence>
<keyword evidence="3 12" id="KW-0119">Carbohydrate metabolism</keyword>
<dbReference type="Gene3D" id="3.40.50.10490">
    <property type="entry name" value="Glucose-6-phosphate isomerase like protein, domain 1"/>
    <property type="match status" value="1"/>
</dbReference>
<comment type="caution">
    <text evidence="14">The sequence shown here is derived from an EMBL/GenBank/DDBJ whole genome shotgun (WGS) entry which is preliminary data.</text>
</comment>
<dbReference type="NCBIfam" id="TIGR00274">
    <property type="entry name" value="N-acetylmuramic acid 6-phosphate etherase"/>
    <property type="match status" value="1"/>
</dbReference>
<comment type="catalytic activity">
    <reaction evidence="4 12">
        <text>N-acetyl-D-muramate 6-phosphate + H2O = N-acetyl-D-glucosamine 6-phosphate + (R)-lactate</text>
        <dbReference type="Rhea" id="RHEA:26410"/>
        <dbReference type="ChEBI" id="CHEBI:15377"/>
        <dbReference type="ChEBI" id="CHEBI:16004"/>
        <dbReference type="ChEBI" id="CHEBI:57513"/>
        <dbReference type="ChEBI" id="CHEBI:58722"/>
        <dbReference type="EC" id="4.2.1.126"/>
    </reaction>
</comment>
<evidence type="ECO:0000256" key="7">
    <source>
        <dbReference type="ARBA" id="ARBA00061234"/>
    </source>
</evidence>
<comment type="pathway">
    <text evidence="5">Amino-sugar metabolism; 1,6-anhydro-N-acetylmuramate degradation.</text>
</comment>
<comment type="similarity">
    <text evidence="7 12">Belongs to the GCKR-like family. MurNAc-6-P etherase subfamily.</text>
</comment>
<evidence type="ECO:0000313" key="15">
    <source>
        <dbReference type="Proteomes" id="UP000265801"/>
    </source>
</evidence>